<dbReference type="Proteomes" id="UP000559256">
    <property type="component" value="Unassembled WGS sequence"/>
</dbReference>
<evidence type="ECO:0000313" key="5">
    <source>
        <dbReference type="Proteomes" id="UP000559256"/>
    </source>
</evidence>
<dbReference type="AlphaFoldDB" id="A0A8H5CLM4"/>
<evidence type="ECO:0000313" key="4">
    <source>
        <dbReference type="EMBL" id="KAF5344000.1"/>
    </source>
</evidence>
<keyword evidence="1" id="KW-0812">Transmembrane</keyword>
<keyword evidence="1" id="KW-0472">Membrane</keyword>
<accession>A0A8H5CLM4</accession>
<feature type="chain" id="PRO_5034038090" description="Vacuolar sorting protein Vps3844 C-terminal domain-containing protein" evidence="2">
    <location>
        <begin position="20"/>
        <end position="350"/>
    </location>
</feature>
<feature type="signal peptide" evidence="2">
    <location>
        <begin position="1"/>
        <end position="19"/>
    </location>
</feature>
<dbReference type="EMBL" id="JAACJM010000130">
    <property type="protein sequence ID" value="KAF5344000.1"/>
    <property type="molecule type" value="Genomic_DNA"/>
</dbReference>
<keyword evidence="1" id="KW-1133">Transmembrane helix</keyword>
<dbReference type="GO" id="GO:0005783">
    <property type="term" value="C:endoplasmic reticulum"/>
    <property type="evidence" value="ECO:0007669"/>
    <property type="project" value="TreeGrafter"/>
</dbReference>
<feature type="transmembrane region" description="Helical" evidence="1">
    <location>
        <begin position="307"/>
        <end position="331"/>
    </location>
</feature>
<protein>
    <recommendedName>
        <fullName evidence="3">Vacuolar sorting protein Vps3844 C-terminal domain-containing protein</fullName>
    </recommendedName>
</protein>
<comment type="caution">
    <text evidence="4">The sequence shown here is derived from an EMBL/GenBank/DDBJ whole genome shotgun (WGS) entry which is preliminary data.</text>
</comment>
<evidence type="ECO:0000256" key="1">
    <source>
        <dbReference type="SAM" id="Phobius"/>
    </source>
</evidence>
<sequence length="350" mass="37618">MHKLFSLGVLLSTLQLSRAINVYLNPQPSNLRQILDVNDASAVISHHVGLEMFESVPDAIRPSFDQTNFVAQGQKSALVLTLEDFDARRVLPAAWNPSFKLSTPSSTLVDSLSSVLSTFLHRARHVYSSLYESDLSSWHPSEIASLQSFLKGSNEPVFAAADFSGLRALRQEYGHDSHEYLQATRATREFLQEVISDAGSLQLAVLTYSSSYSKRQDGSLQSQVPLPSSAPPQQPIGSISTCFTSSDACSNTTSSCSGRGQCVEASKAGKTCFICACSATKTGEGNKVKTTHWAGESCEKKDVSGPFVLFVGIGIVMILLAVGSVSLLYGIGEQMLPPTLLGTVVTAKKD</sequence>
<reference evidence="4 5" key="1">
    <citation type="journal article" date="2020" name="ISME J.">
        <title>Uncovering the hidden diversity of litter-decomposition mechanisms in mushroom-forming fungi.</title>
        <authorList>
            <person name="Floudas D."/>
            <person name="Bentzer J."/>
            <person name="Ahren D."/>
            <person name="Johansson T."/>
            <person name="Persson P."/>
            <person name="Tunlid A."/>
        </authorList>
    </citation>
    <scope>NUCLEOTIDE SEQUENCE [LARGE SCALE GENOMIC DNA]</scope>
    <source>
        <strain evidence="4 5">CBS 291.85</strain>
    </source>
</reference>
<evidence type="ECO:0000256" key="2">
    <source>
        <dbReference type="SAM" id="SignalP"/>
    </source>
</evidence>
<name>A0A8H5CLM4_9AGAR</name>
<organism evidence="4 5">
    <name type="scientific">Tetrapyrgos nigripes</name>
    <dbReference type="NCBI Taxonomy" id="182062"/>
    <lineage>
        <taxon>Eukaryota</taxon>
        <taxon>Fungi</taxon>
        <taxon>Dikarya</taxon>
        <taxon>Basidiomycota</taxon>
        <taxon>Agaricomycotina</taxon>
        <taxon>Agaricomycetes</taxon>
        <taxon>Agaricomycetidae</taxon>
        <taxon>Agaricales</taxon>
        <taxon>Marasmiineae</taxon>
        <taxon>Marasmiaceae</taxon>
        <taxon>Tetrapyrgos</taxon>
    </lineage>
</organism>
<dbReference type="Pfam" id="PF12955">
    <property type="entry name" value="Vps3844_C"/>
    <property type="match status" value="1"/>
</dbReference>
<proteinExistence type="predicted"/>
<dbReference type="InterPro" id="IPR024382">
    <property type="entry name" value="Vps3844_C"/>
</dbReference>
<gene>
    <name evidence="4" type="ORF">D9758_012881</name>
</gene>
<dbReference type="OrthoDB" id="5583277at2759"/>
<dbReference type="PANTHER" id="PTHR36853:SF1">
    <property type="entry name" value="DUF3844 DOMAIN-CONTAINING PROTEIN"/>
    <property type="match status" value="1"/>
</dbReference>
<feature type="domain" description="Vacuolar sorting protein Vps3844 C-terminal" evidence="3">
    <location>
        <begin position="242"/>
        <end position="340"/>
    </location>
</feature>
<dbReference type="InterPro" id="IPR053065">
    <property type="entry name" value="Archenteron_Induction-Rel"/>
</dbReference>
<evidence type="ECO:0000259" key="3">
    <source>
        <dbReference type="Pfam" id="PF12955"/>
    </source>
</evidence>
<keyword evidence="2" id="KW-0732">Signal</keyword>
<dbReference type="PANTHER" id="PTHR36853">
    <property type="entry name" value="EXPRESSED PROTEIN"/>
    <property type="match status" value="1"/>
</dbReference>
<keyword evidence="5" id="KW-1185">Reference proteome</keyword>